<dbReference type="GO" id="GO:0006508">
    <property type="term" value="P:proteolysis"/>
    <property type="evidence" value="ECO:0007669"/>
    <property type="project" value="UniProtKB-KW"/>
</dbReference>
<comment type="cofactor">
    <cofactor evidence="1">
        <name>Zn(2+)</name>
        <dbReference type="ChEBI" id="CHEBI:29105"/>
    </cofactor>
</comment>
<protein>
    <recommendedName>
        <fullName evidence="11">Murein endopeptidase K</fullName>
    </recommendedName>
</protein>
<dbReference type="SUPFAM" id="SSF55166">
    <property type="entry name" value="Hedgehog/DD-peptidase"/>
    <property type="match status" value="1"/>
</dbReference>
<gene>
    <name evidence="12" type="ORF">D3272_24055</name>
</gene>
<keyword evidence="7" id="KW-0862">Zinc</keyword>
<keyword evidence="13" id="KW-1185">Reference proteome</keyword>
<organism evidence="12 13">
    <name type="scientific">Lichenibacterium ramalinae</name>
    <dbReference type="NCBI Taxonomy" id="2316527"/>
    <lineage>
        <taxon>Bacteria</taxon>
        <taxon>Pseudomonadati</taxon>
        <taxon>Pseudomonadota</taxon>
        <taxon>Alphaproteobacteria</taxon>
        <taxon>Hyphomicrobiales</taxon>
        <taxon>Lichenihabitantaceae</taxon>
        <taxon>Lichenibacterium</taxon>
    </lineage>
</organism>
<keyword evidence="5" id="KW-0732">Signal</keyword>
<evidence type="ECO:0000313" key="12">
    <source>
        <dbReference type="EMBL" id="RYB01867.1"/>
    </source>
</evidence>
<dbReference type="GO" id="GO:0046872">
    <property type="term" value="F:metal ion binding"/>
    <property type="evidence" value="ECO:0007669"/>
    <property type="project" value="UniProtKB-KW"/>
</dbReference>
<evidence type="ECO:0000256" key="1">
    <source>
        <dbReference type="ARBA" id="ARBA00001947"/>
    </source>
</evidence>
<evidence type="ECO:0000256" key="5">
    <source>
        <dbReference type="ARBA" id="ARBA00022729"/>
    </source>
</evidence>
<reference evidence="12 13" key="1">
    <citation type="submission" date="2018-09" db="EMBL/GenBank/DDBJ databases">
        <authorList>
            <person name="Grouzdev D.S."/>
            <person name="Krutkina M.S."/>
        </authorList>
    </citation>
    <scope>NUCLEOTIDE SEQUENCE [LARGE SCALE GENOMIC DNA]</scope>
    <source>
        <strain evidence="12 13">RmlP001</strain>
    </source>
</reference>
<evidence type="ECO:0000256" key="6">
    <source>
        <dbReference type="ARBA" id="ARBA00022801"/>
    </source>
</evidence>
<proteinExistence type="inferred from homology"/>
<evidence type="ECO:0000256" key="10">
    <source>
        <dbReference type="ARBA" id="ARBA00093448"/>
    </source>
</evidence>
<dbReference type="OrthoDB" id="500593at2"/>
<keyword evidence="6" id="KW-0378">Hydrolase</keyword>
<dbReference type="Pfam" id="PF05951">
    <property type="entry name" value="Peptidase_M15_2"/>
    <property type="match status" value="1"/>
</dbReference>
<sequence>MTASTFTRRAACAGAAALFAGASPIERAFAAEAARAAVAEPARVGRDRLWLRRTTGAEVEARFRGADGFDAAQVLMLSWFMRDLVDADRAVWIEPRLFDLVAAVQSGMSLVHGGPLPLVLLSGYRTPAHNAALEGAARNSMHLYGYAADLRAPGYSPRAIALAASFFARGGIGLYDGFTHLDVWKVRTWAG</sequence>
<dbReference type="EMBL" id="QYBC01000027">
    <property type="protein sequence ID" value="RYB01867.1"/>
    <property type="molecule type" value="Genomic_DNA"/>
</dbReference>
<comment type="caution">
    <text evidence="12">The sequence shown here is derived from an EMBL/GenBank/DDBJ whole genome shotgun (WGS) entry which is preliminary data.</text>
</comment>
<evidence type="ECO:0000256" key="3">
    <source>
        <dbReference type="ARBA" id="ARBA00022670"/>
    </source>
</evidence>
<keyword evidence="3" id="KW-0645">Protease</keyword>
<dbReference type="GO" id="GO:0071555">
    <property type="term" value="P:cell wall organization"/>
    <property type="evidence" value="ECO:0007669"/>
    <property type="project" value="UniProtKB-KW"/>
</dbReference>
<evidence type="ECO:0000313" key="13">
    <source>
        <dbReference type="Proteomes" id="UP000289411"/>
    </source>
</evidence>
<dbReference type="AlphaFoldDB" id="A0A4V1RI05"/>
<name>A0A4V1RI05_9HYPH</name>
<comment type="pathway">
    <text evidence="2">Cell wall biogenesis; cell wall polysaccharide biosynthesis.</text>
</comment>
<dbReference type="GO" id="GO:0008237">
    <property type="term" value="F:metallopeptidase activity"/>
    <property type="evidence" value="ECO:0007669"/>
    <property type="project" value="UniProtKB-KW"/>
</dbReference>
<dbReference type="InterPro" id="IPR010275">
    <property type="entry name" value="MepK"/>
</dbReference>
<dbReference type="PANTHER" id="PTHR37425:SF1">
    <property type="entry name" value="OUTER MEMBRANE PROTEIN"/>
    <property type="match status" value="1"/>
</dbReference>
<reference evidence="12 13" key="2">
    <citation type="submission" date="2019-02" db="EMBL/GenBank/DDBJ databases">
        <title>'Lichenibacterium ramalinii' gen. nov. sp. nov., 'Lichenibacterium minor' gen. nov. sp. nov.</title>
        <authorList>
            <person name="Pankratov T."/>
        </authorList>
    </citation>
    <scope>NUCLEOTIDE SEQUENCE [LARGE SCALE GENOMIC DNA]</scope>
    <source>
        <strain evidence="12 13">RmlP001</strain>
    </source>
</reference>
<evidence type="ECO:0000256" key="4">
    <source>
        <dbReference type="ARBA" id="ARBA00022723"/>
    </source>
</evidence>
<keyword evidence="8" id="KW-0482">Metalloprotease</keyword>
<dbReference type="Proteomes" id="UP000289411">
    <property type="component" value="Unassembled WGS sequence"/>
</dbReference>
<comment type="similarity">
    <text evidence="10">Belongs to the peptidase M15 family.</text>
</comment>
<dbReference type="Gene3D" id="3.30.1380.10">
    <property type="match status" value="1"/>
</dbReference>
<dbReference type="PANTHER" id="PTHR37425">
    <property type="match status" value="1"/>
</dbReference>
<evidence type="ECO:0000256" key="9">
    <source>
        <dbReference type="ARBA" id="ARBA00023316"/>
    </source>
</evidence>
<evidence type="ECO:0000256" key="8">
    <source>
        <dbReference type="ARBA" id="ARBA00023049"/>
    </source>
</evidence>
<evidence type="ECO:0000256" key="2">
    <source>
        <dbReference type="ARBA" id="ARBA00004776"/>
    </source>
</evidence>
<keyword evidence="9" id="KW-0961">Cell wall biogenesis/degradation</keyword>
<evidence type="ECO:0000256" key="11">
    <source>
        <dbReference type="ARBA" id="ARBA00093666"/>
    </source>
</evidence>
<dbReference type="RefSeq" id="WP_129221789.1">
    <property type="nucleotide sequence ID" value="NZ_QYBC01000027.1"/>
</dbReference>
<evidence type="ECO:0000256" key="7">
    <source>
        <dbReference type="ARBA" id="ARBA00022833"/>
    </source>
</evidence>
<keyword evidence="4" id="KW-0479">Metal-binding</keyword>
<dbReference type="InterPro" id="IPR009045">
    <property type="entry name" value="Zn_M74/Hedgehog-like"/>
</dbReference>
<accession>A0A4V1RI05</accession>